<proteinExistence type="predicted"/>
<organism evidence="1 2">
    <name type="scientific">Citrullus colocynthis</name>
    <name type="common">colocynth</name>
    <dbReference type="NCBI Taxonomy" id="252529"/>
    <lineage>
        <taxon>Eukaryota</taxon>
        <taxon>Viridiplantae</taxon>
        <taxon>Streptophyta</taxon>
        <taxon>Embryophyta</taxon>
        <taxon>Tracheophyta</taxon>
        <taxon>Spermatophyta</taxon>
        <taxon>Magnoliopsida</taxon>
        <taxon>eudicotyledons</taxon>
        <taxon>Gunneridae</taxon>
        <taxon>Pentapetalae</taxon>
        <taxon>rosids</taxon>
        <taxon>fabids</taxon>
        <taxon>Cucurbitales</taxon>
        <taxon>Cucurbitaceae</taxon>
        <taxon>Benincaseae</taxon>
        <taxon>Citrullus</taxon>
    </lineage>
</organism>
<name>A0ABP0Z3R6_9ROSI</name>
<sequence length="100" mass="10991">MFAALYSPIPKPRLDCATARLTDGTVRWQDPQPPLSFSLSVLADSEICEELTVDSKVCEVIDMTVLADSISPLVVEVNLMLLTTTDGYVLKRFDSKVIEG</sequence>
<reference evidence="1 2" key="1">
    <citation type="submission" date="2024-03" db="EMBL/GenBank/DDBJ databases">
        <authorList>
            <person name="Gkanogiannis A."/>
            <person name="Becerra Lopez-Lavalle L."/>
        </authorList>
    </citation>
    <scope>NUCLEOTIDE SEQUENCE [LARGE SCALE GENOMIC DNA]</scope>
</reference>
<accession>A0ABP0Z3R6</accession>
<keyword evidence="2" id="KW-1185">Reference proteome</keyword>
<evidence type="ECO:0000313" key="2">
    <source>
        <dbReference type="Proteomes" id="UP001642487"/>
    </source>
</evidence>
<dbReference type="Proteomes" id="UP001642487">
    <property type="component" value="Chromosome 7"/>
</dbReference>
<gene>
    <name evidence="1" type="ORF">CITCOLO1_LOCUS18247</name>
</gene>
<evidence type="ECO:0000313" key="1">
    <source>
        <dbReference type="EMBL" id="CAK9325956.1"/>
    </source>
</evidence>
<protein>
    <submittedName>
        <fullName evidence="1">Uncharacterized protein</fullName>
    </submittedName>
</protein>
<dbReference type="EMBL" id="OZ021741">
    <property type="protein sequence ID" value="CAK9325956.1"/>
    <property type="molecule type" value="Genomic_DNA"/>
</dbReference>